<evidence type="ECO:0000313" key="3">
    <source>
        <dbReference type="Proteomes" id="UP000485058"/>
    </source>
</evidence>
<evidence type="ECO:0000256" key="1">
    <source>
        <dbReference type="SAM" id="Phobius"/>
    </source>
</evidence>
<sequence length="86" mass="9219">MDALPTTDPEVVHNCQADYDAAFRSASQDEVDSARFRLEHPDCRQAEALQKLCDDCILRDGLLGVGVGLGATLLGIGLAVLFSSKK</sequence>
<reference evidence="2 3" key="1">
    <citation type="submission" date="2020-02" db="EMBL/GenBank/DDBJ databases">
        <title>Draft genome sequence of Haematococcus lacustris strain NIES-144.</title>
        <authorList>
            <person name="Morimoto D."/>
            <person name="Nakagawa S."/>
            <person name="Yoshida T."/>
            <person name="Sawayama S."/>
        </authorList>
    </citation>
    <scope>NUCLEOTIDE SEQUENCE [LARGE SCALE GENOMIC DNA]</scope>
    <source>
        <strain evidence="2 3">NIES-144</strain>
    </source>
</reference>
<comment type="caution">
    <text evidence="2">The sequence shown here is derived from an EMBL/GenBank/DDBJ whole genome shotgun (WGS) entry which is preliminary data.</text>
</comment>
<dbReference type="AlphaFoldDB" id="A0A699ZG21"/>
<keyword evidence="1" id="KW-0812">Transmembrane</keyword>
<accession>A0A699ZG21</accession>
<dbReference type="InterPro" id="IPR011990">
    <property type="entry name" value="TPR-like_helical_dom_sf"/>
</dbReference>
<feature type="transmembrane region" description="Helical" evidence="1">
    <location>
        <begin position="61"/>
        <end position="82"/>
    </location>
</feature>
<keyword evidence="3" id="KW-1185">Reference proteome</keyword>
<dbReference type="Gene3D" id="1.25.40.10">
    <property type="entry name" value="Tetratricopeptide repeat domain"/>
    <property type="match status" value="1"/>
</dbReference>
<dbReference type="Proteomes" id="UP000485058">
    <property type="component" value="Unassembled WGS sequence"/>
</dbReference>
<organism evidence="2 3">
    <name type="scientific">Haematococcus lacustris</name>
    <name type="common">Green alga</name>
    <name type="synonym">Haematococcus pluvialis</name>
    <dbReference type="NCBI Taxonomy" id="44745"/>
    <lineage>
        <taxon>Eukaryota</taxon>
        <taxon>Viridiplantae</taxon>
        <taxon>Chlorophyta</taxon>
        <taxon>core chlorophytes</taxon>
        <taxon>Chlorophyceae</taxon>
        <taxon>CS clade</taxon>
        <taxon>Chlamydomonadales</taxon>
        <taxon>Haematococcaceae</taxon>
        <taxon>Haematococcus</taxon>
    </lineage>
</organism>
<gene>
    <name evidence="2" type="ORF">HaLaN_18404</name>
</gene>
<proteinExistence type="predicted"/>
<evidence type="ECO:0000313" key="2">
    <source>
        <dbReference type="EMBL" id="GFH21161.1"/>
    </source>
</evidence>
<keyword evidence="1" id="KW-0472">Membrane</keyword>
<name>A0A699ZG21_HAELA</name>
<dbReference type="EMBL" id="BLLF01001771">
    <property type="protein sequence ID" value="GFH21161.1"/>
    <property type="molecule type" value="Genomic_DNA"/>
</dbReference>
<protein>
    <submittedName>
        <fullName evidence="2">Uncharacterized protein</fullName>
    </submittedName>
</protein>
<keyword evidence="1" id="KW-1133">Transmembrane helix</keyword>